<evidence type="ECO:0000256" key="7">
    <source>
        <dbReference type="ARBA" id="ARBA00022960"/>
    </source>
</evidence>
<dbReference type="InterPro" id="IPR013815">
    <property type="entry name" value="ATP_grasp_subdomain_1"/>
</dbReference>
<evidence type="ECO:0000256" key="10">
    <source>
        <dbReference type="PROSITE-ProRule" id="PRU00409"/>
    </source>
</evidence>
<dbReference type="OrthoDB" id="9813261at2"/>
<evidence type="ECO:0000256" key="1">
    <source>
        <dbReference type="ARBA" id="ARBA00004496"/>
    </source>
</evidence>
<keyword evidence="4" id="KW-0436">Ligase</keyword>
<dbReference type="Gene3D" id="3.40.50.20">
    <property type="match status" value="1"/>
</dbReference>
<dbReference type="GO" id="GO:0071555">
    <property type="term" value="P:cell wall organization"/>
    <property type="evidence" value="ECO:0007669"/>
    <property type="project" value="UniProtKB-KW"/>
</dbReference>
<dbReference type="GO" id="GO:0009252">
    <property type="term" value="P:peptidoglycan biosynthetic process"/>
    <property type="evidence" value="ECO:0007669"/>
    <property type="project" value="UniProtKB-KW"/>
</dbReference>
<dbReference type="AlphaFoldDB" id="A0A563ERQ2"/>
<dbReference type="InterPro" id="IPR016185">
    <property type="entry name" value="PreATP-grasp_dom_sf"/>
</dbReference>
<comment type="caution">
    <text evidence="12">The sequence shown here is derived from an EMBL/GenBank/DDBJ whole genome shotgun (WGS) entry which is preliminary data.</text>
</comment>
<dbReference type="Gene3D" id="3.30.1490.20">
    <property type="entry name" value="ATP-grasp fold, A domain"/>
    <property type="match status" value="1"/>
</dbReference>
<dbReference type="Proteomes" id="UP000316639">
    <property type="component" value="Unassembled WGS sequence"/>
</dbReference>
<dbReference type="InterPro" id="IPR000291">
    <property type="entry name" value="D-Ala_lig_Van_CS"/>
</dbReference>
<keyword evidence="6 10" id="KW-0067">ATP-binding</keyword>
<dbReference type="PROSITE" id="PS00843">
    <property type="entry name" value="DALA_DALA_LIGASE_1"/>
    <property type="match status" value="1"/>
</dbReference>
<dbReference type="PANTHER" id="PTHR23132">
    <property type="entry name" value="D-ALANINE--D-ALANINE LIGASE"/>
    <property type="match status" value="1"/>
</dbReference>
<comment type="subcellular location">
    <subcellularLocation>
        <location evidence="1">Cytoplasm</location>
    </subcellularLocation>
</comment>
<evidence type="ECO:0000256" key="9">
    <source>
        <dbReference type="ARBA" id="ARBA00023316"/>
    </source>
</evidence>
<evidence type="ECO:0000256" key="3">
    <source>
        <dbReference type="ARBA" id="ARBA00022490"/>
    </source>
</evidence>
<dbReference type="InterPro" id="IPR011761">
    <property type="entry name" value="ATP-grasp"/>
</dbReference>
<evidence type="ECO:0000313" key="13">
    <source>
        <dbReference type="Proteomes" id="UP000316639"/>
    </source>
</evidence>
<dbReference type="PROSITE" id="PS00844">
    <property type="entry name" value="DALA_DALA_LIGASE_2"/>
    <property type="match status" value="1"/>
</dbReference>
<dbReference type="GO" id="GO:0005524">
    <property type="term" value="F:ATP binding"/>
    <property type="evidence" value="ECO:0007669"/>
    <property type="project" value="UniProtKB-UniRule"/>
</dbReference>
<keyword evidence="3" id="KW-0963">Cytoplasm</keyword>
<dbReference type="InterPro" id="IPR011127">
    <property type="entry name" value="Dala_Dala_lig_N"/>
</dbReference>
<sequence length="332" mass="35104">MDDEVDVVRDWRVAVVYGGVSAEDSLYMASKPKSEWSVHDVVGGLSGVTAEAVWLDPTRPDFVDRVRRFDAAFLNVHGEFGEDGNLQGLLAYLGVPYTGSGVLTSAVGADKRVTKLVLSSSGVAAPAHRRVRPGDVAGVSAPVMVKAVNGGSSVGMELVVDTADVAGVVDRLHGGGFTDLIVESFVEGVPVTVPALKIGGDVVLLPPVLCISEREYYDEYSKLCGEEAGSVRYDTVTDVADPRLRVLHDATRAVLDEIDFEGAIRVDFVLSENGEPVLLELNTLPGVQRGSNLVLSAEAAGISYESLLAVVLASSANGTKLVPWLRKSLVAK</sequence>
<comment type="similarity">
    <text evidence="2">Belongs to the D-alanine--D-alanine ligase family.</text>
</comment>
<dbReference type="PANTHER" id="PTHR23132:SF23">
    <property type="entry name" value="D-ALANINE--D-ALANINE LIGASE B"/>
    <property type="match status" value="1"/>
</dbReference>
<accession>A0A563ERQ2</accession>
<evidence type="ECO:0000256" key="5">
    <source>
        <dbReference type="ARBA" id="ARBA00022741"/>
    </source>
</evidence>
<keyword evidence="13" id="KW-1185">Reference proteome</keyword>
<evidence type="ECO:0000256" key="4">
    <source>
        <dbReference type="ARBA" id="ARBA00022598"/>
    </source>
</evidence>
<dbReference type="SUPFAM" id="SSF52440">
    <property type="entry name" value="PreATP-grasp domain"/>
    <property type="match status" value="1"/>
</dbReference>
<protein>
    <submittedName>
        <fullName evidence="12">ATP-grasp domain-containing protein</fullName>
    </submittedName>
</protein>
<dbReference type="Pfam" id="PF07478">
    <property type="entry name" value="Dala_Dala_lig_C"/>
    <property type="match status" value="1"/>
</dbReference>
<keyword evidence="8" id="KW-0573">Peptidoglycan synthesis</keyword>
<reference evidence="12 13" key="1">
    <citation type="submission" date="2019-07" db="EMBL/GenBank/DDBJ databases">
        <title>Lentzea xizangensis sp. nov., isolated from Qinghai-Tibetan Plateau Soils.</title>
        <authorList>
            <person name="Huang J."/>
        </authorList>
    </citation>
    <scope>NUCLEOTIDE SEQUENCE [LARGE SCALE GENOMIC DNA]</scope>
    <source>
        <strain evidence="12 13">FXJ1.1311</strain>
    </source>
</reference>
<dbReference type="RefSeq" id="WP_146353895.1">
    <property type="nucleotide sequence ID" value="NZ_VOBR01000013.1"/>
</dbReference>
<gene>
    <name evidence="12" type="ORF">FKR81_21455</name>
</gene>
<name>A0A563ERQ2_9PSEU</name>
<evidence type="ECO:0000259" key="11">
    <source>
        <dbReference type="PROSITE" id="PS50975"/>
    </source>
</evidence>
<dbReference type="EMBL" id="VOBR01000013">
    <property type="protein sequence ID" value="TWP50272.1"/>
    <property type="molecule type" value="Genomic_DNA"/>
</dbReference>
<evidence type="ECO:0000256" key="2">
    <source>
        <dbReference type="ARBA" id="ARBA00010871"/>
    </source>
</evidence>
<organism evidence="12 13">
    <name type="scientific">Lentzea tibetensis</name>
    <dbReference type="NCBI Taxonomy" id="2591470"/>
    <lineage>
        <taxon>Bacteria</taxon>
        <taxon>Bacillati</taxon>
        <taxon>Actinomycetota</taxon>
        <taxon>Actinomycetes</taxon>
        <taxon>Pseudonocardiales</taxon>
        <taxon>Pseudonocardiaceae</taxon>
        <taxon>Lentzea</taxon>
    </lineage>
</organism>
<keyword evidence="5 10" id="KW-0547">Nucleotide-binding</keyword>
<dbReference type="SUPFAM" id="SSF56059">
    <property type="entry name" value="Glutathione synthetase ATP-binding domain-like"/>
    <property type="match status" value="1"/>
</dbReference>
<proteinExistence type="inferred from homology"/>
<evidence type="ECO:0000256" key="8">
    <source>
        <dbReference type="ARBA" id="ARBA00022984"/>
    </source>
</evidence>
<feature type="domain" description="ATP-grasp" evidence="11">
    <location>
        <begin position="115"/>
        <end position="313"/>
    </location>
</feature>
<keyword evidence="7" id="KW-0133">Cell shape</keyword>
<keyword evidence="9" id="KW-0961">Cell wall biogenesis/degradation</keyword>
<evidence type="ECO:0000256" key="6">
    <source>
        <dbReference type="ARBA" id="ARBA00022840"/>
    </source>
</evidence>
<dbReference type="Pfam" id="PF01820">
    <property type="entry name" value="Dala_Dala_lig_N"/>
    <property type="match status" value="1"/>
</dbReference>
<dbReference type="GO" id="GO:0008360">
    <property type="term" value="P:regulation of cell shape"/>
    <property type="evidence" value="ECO:0007669"/>
    <property type="project" value="UniProtKB-KW"/>
</dbReference>
<dbReference type="GO" id="GO:0008716">
    <property type="term" value="F:D-alanine-D-alanine ligase activity"/>
    <property type="evidence" value="ECO:0007669"/>
    <property type="project" value="InterPro"/>
</dbReference>
<evidence type="ECO:0000313" key="12">
    <source>
        <dbReference type="EMBL" id="TWP50272.1"/>
    </source>
</evidence>
<dbReference type="GO" id="GO:0005737">
    <property type="term" value="C:cytoplasm"/>
    <property type="evidence" value="ECO:0007669"/>
    <property type="project" value="UniProtKB-SubCell"/>
</dbReference>
<dbReference type="PROSITE" id="PS50975">
    <property type="entry name" value="ATP_GRASP"/>
    <property type="match status" value="1"/>
</dbReference>
<dbReference type="InterPro" id="IPR011095">
    <property type="entry name" value="Dala_Dala_lig_C"/>
</dbReference>
<dbReference type="Gene3D" id="3.30.470.20">
    <property type="entry name" value="ATP-grasp fold, B domain"/>
    <property type="match status" value="1"/>
</dbReference>
<dbReference type="GO" id="GO:0046872">
    <property type="term" value="F:metal ion binding"/>
    <property type="evidence" value="ECO:0007669"/>
    <property type="project" value="InterPro"/>
</dbReference>